<keyword evidence="13" id="KW-1185">Reference proteome</keyword>
<dbReference type="InterPro" id="IPR005786">
    <property type="entry name" value="B_amino_transII"/>
</dbReference>
<evidence type="ECO:0000313" key="12">
    <source>
        <dbReference type="EMBL" id="QDS76566.1"/>
    </source>
</evidence>
<dbReference type="OrthoDB" id="1732691at2759"/>
<accession>A0A517LLW5</accession>
<dbReference type="InterPro" id="IPR043131">
    <property type="entry name" value="BCAT-like_N"/>
</dbReference>
<dbReference type="FunFam" id="3.30.470.10:FF:000012">
    <property type="entry name" value="Branched-chain-amino-acid aminotransferase"/>
    <property type="match status" value="1"/>
</dbReference>
<evidence type="ECO:0000256" key="8">
    <source>
        <dbReference type="PIRSR" id="PIRSR006468-1"/>
    </source>
</evidence>
<dbReference type="InterPro" id="IPR018300">
    <property type="entry name" value="Aminotrans_IV_CS"/>
</dbReference>
<dbReference type="GO" id="GO:0005739">
    <property type="term" value="C:mitochondrion"/>
    <property type="evidence" value="ECO:0007669"/>
    <property type="project" value="TreeGrafter"/>
</dbReference>
<dbReference type="GO" id="GO:0009098">
    <property type="term" value="P:L-leucine biosynthetic process"/>
    <property type="evidence" value="ECO:0007669"/>
    <property type="project" value="TreeGrafter"/>
</dbReference>
<comment type="cofactor">
    <cofactor evidence="1 10">
        <name>pyridoxal 5'-phosphate</name>
        <dbReference type="ChEBI" id="CHEBI:597326"/>
    </cofactor>
</comment>
<gene>
    <name evidence="12" type="ORF">FKW77_006898</name>
</gene>
<dbReference type="GO" id="GO:0052655">
    <property type="term" value="F:L-valine-2-oxoglutarate transaminase activity"/>
    <property type="evidence" value="ECO:0007669"/>
    <property type="project" value="RHEA"/>
</dbReference>
<dbReference type="STRING" id="50376.A0A517LLW5"/>
<keyword evidence="6 10" id="KW-0663">Pyridoxal phosphate</keyword>
<comment type="catalytic activity">
    <reaction evidence="11">
        <text>L-valine + 2-oxoglutarate = 3-methyl-2-oxobutanoate + L-glutamate</text>
        <dbReference type="Rhea" id="RHEA:24813"/>
        <dbReference type="ChEBI" id="CHEBI:11851"/>
        <dbReference type="ChEBI" id="CHEBI:16810"/>
        <dbReference type="ChEBI" id="CHEBI:29985"/>
        <dbReference type="ChEBI" id="CHEBI:57762"/>
        <dbReference type="EC" id="2.6.1.42"/>
    </reaction>
</comment>
<comment type="similarity">
    <text evidence="2 9">Belongs to the class-IV pyridoxal-phosphate-dependent aminotransferase family.</text>
</comment>
<dbReference type="PANTHER" id="PTHR11825">
    <property type="entry name" value="SUBGROUP IIII AMINOTRANSFERASE"/>
    <property type="match status" value="1"/>
</dbReference>
<evidence type="ECO:0000256" key="9">
    <source>
        <dbReference type="RuleBase" id="RU004106"/>
    </source>
</evidence>
<dbReference type="InterPro" id="IPR043132">
    <property type="entry name" value="BCAT-like_C"/>
</dbReference>
<dbReference type="Gene3D" id="3.30.470.10">
    <property type="match status" value="1"/>
</dbReference>
<dbReference type="SUPFAM" id="SSF56752">
    <property type="entry name" value="D-aminoacid aminotransferase-like PLP-dependent enzymes"/>
    <property type="match status" value="1"/>
</dbReference>
<evidence type="ECO:0000256" key="5">
    <source>
        <dbReference type="ARBA" id="ARBA00022679"/>
    </source>
</evidence>
<dbReference type="InterPro" id="IPR036038">
    <property type="entry name" value="Aminotransferase-like"/>
</dbReference>
<evidence type="ECO:0000256" key="6">
    <source>
        <dbReference type="ARBA" id="ARBA00022898"/>
    </source>
</evidence>
<dbReference type="PIRSF" id="PIRSF006468">
    <property type="entry name" value="BCAT1"/>
    <property type="match status" value="1"/>
</dbReference>
<feature type="modified residue" description="N6-(pyridoxal phosphate)lysine" evidence="8">
    <location>
        <position position="248"/>
    </location>
</feature>
<proteinExistence type="inferred from homology"/>
<name>A0A517LLW5_9PEZI</name>
<dbReference type="CDD" id="cd01557">
    <property type="entry name" value="BCAT_beta_family"/>
    <property type="match status" value="1"/>
</dbReference>
<evidence type="ECO:0000256" key="7">
    <source>
        <dbReference type="ARBA" id="ARBA00023304"/>
    </source>
</evidence>
<dbReference type="Gene3D" id="3.20.10.10">
    <property type="entry name" value="D-amino Acid Aminotransferase, subunit A, domain 2"/>
    <property type="match status" value="1"/>
</dbReference>
<evidence type="ECO:0000256" key="10">
    <source>
        <dbReference type="RuleBase" id="RU004516"/>
    </source>
</evidence>
<comment type="catalytic activity">
    <reaction evidence="11">
        <text>L-leucine + 2-oxoglutarate = 4-methyl-2-oxopentanoate + L-glutamate</text>
        <dbReference type="Rhea" id="RHEA:18321"/>
        <dbReference type="ChEBI" id="CHEBI:16810"/>
        <dbReference type="ChEBI" id="CHEBI:17865"/>
        <dbReference type="ChEBI" id="CHEBI:29985"/>
        <dbReference type="ChEBI" id="CHEBI:57427"/>
        <dbReference type="EC" id="2.6.1.42"/>
    </reaction>
</comment>
<dbReference type="GO" id="GO:0052654">
    <property type="term" value="F:L-leucine-2-oxoglutarate transaminase activity"/>
    <property type="evidence" value="ECO:0007669"/>
    <property type="project" value="RHEA"/>
</dbReference>
<evidence type="ECO:0000313" key="13">
    <source>
        <dbReference type="Proteomes" id="UP000316270"/>
    </source>
</evidence>
<dbReference type="AlphaFoldDB" id="A0A517LLW5"/>
<evidence type="ECO:0000256" key="11">
    <source>
        <dbReference type="RuleBase" id="RU004517"/>
    </source>
</evidence>
<dbReference type="EC" id="2.6.1.42" evidence="11"/>
<reference evidence="12 13" key="1">
    <citation type="submission" date="2019-07" db="EMBL/GenBank/DDBJ databases">
        <title>Finished genome of Venturia effusa.</title>
        <authorList>
            <person name="Young C.A."/>
            <person name="Cox M.P."/>
            <person name="Ganley A.R.D."/>
            <person name="David W.J."/>
        </authorList>
    </citation>
    <scope>NUCLEOTIDE SEQUENCE [LARGE SCALE GENOMIC DNA]</scope>
    <source>
        <strain evidence="13">albino</strain>
    </source>
</reference>
<dbReference type="Pfam" id="PF01063">
    <property type="entry name" value="Aminotran_4"/>
    <property type="match status" value="1"/>
</dbReference>
<keyword evidence="3 11" id="KW-0032">Aminotransferase</keyword>
<evidence type="ECO:0000256" key="4">
    <source>
        <dbReference type="ARBA" id="ARBA00022605"/>
    </source>
</evidence>
<protein>
    <recommendedName>
        <fullName evidence="11">Branched-chain-amino-acid aminotransferase</fullName>
        <ecNumber evidence="11">2.6.1.42</ecNumber>
    </recommendedName>
</protein>
<sequence length="423" mass="46395">MAPSAIPIEPTGHALTDNGVLHTIQETAPSSLGKANGFSHTAPKLAELNASLCEFTPTTSPKTVPLPDSAEQSSHKVCTDHMVTVNWTTKTGWQTPQIKEYGPIALMPTASCLHYATECFEGMKLYRGYDGKLRLFRPELNAARMVKSSTRIALPAFDPEEFLKLVVKLCQKDGKKWLPKERPGQFLYLRPTMIANDPFLGVQKPTEAMLYIIMCCFPNMDAKEGGMKLLASKDNSVRAWPGGHGFAKVGANYGPALVAQHEARSLGYDQVLWLFGPHGEVTEAGASNFFVLWKTPSGNLELVTAPLVDQTILDGVTRRSVLALAREHLPGIEVVERKFNISEIVDASNEGRIVEAFVCGTAFFVAGISEIRYKDTTIDIPIVNEDGTGRYAGELKSMLKGIMYGTNGFEKHDWGFVVEEDAN</sequence>
<dbReference type="PANTHER" id="PTHR11825:SF69">
    <property type="entry name" value="BRANCHED-CHAIN-AMINO-ACID AMINOTRANSFERASE"/>
    <property type="match status" value="1"/>
</dbReference>
<keyword evidence="5 11" id="KW-0808">Transferase</keyword>
<dbReference type="EMBL" id="CP042199">
    <property type="protein sequence ID" value="QDS76566.1"/>
    <property type="molecule type" value="Genomic_DNA"/>
</dbReference>
<dbReference type="InterPro" id="IPR001544">
    <property type="entry name" value="Aminotrans_IV"/>
</dbReference>
<evidence type="ECO:0000256" key="1">
    <source>
        <dbReference type="ARBA" id="ARBA00001933"/>
    </source>
</evidence>
<dbReference type="Proteomes" id="UP000316270">
    <property type="component" value="Chromosome 15"/>
</dbReference>
<dbReference type="GO" id="GO:0009099">
    <property type="term" value="P:L-valine biosynthetic process"/>
    <property type="evidence" value="ECO:0007669"/>
    <property type="project" value="TreeGrafter"/>
</dbReference>
<organism evidence="12 13">
    <name type="scientific">Venturia effusa</name>
    <dbReference type="NCBI Taxonomy" id="50376"/>
    <lineage>
        <taxon>Eukaryota</taxon>
        <taxon>Fungi</taxon>
        <taxon>Dikarya</taxon>
        <taxon>Ascomycota</taxon>
        <taxon>Pezizomycotina</taxon>
        <taxon>Dothideomycetes</taxon>
        <taxon>Pleosporomycetidae</taxon>
        <taxon>Venturiales</taxon>
        <taxon>Venturiaceae</taxon>
        <taxon>Venturia</taxon>
    </lineage>
</organism>
<comment type="catalytic activity">
    <reaction evidence="11">
        <text>L-isoleucine + 2-oxoglutarate = (S)-3-methyl-2-oxopentanoate + L-glutamate</text>
        <dbReference type="Rhea" id="RHEA:24801"/>
        <dbReference type="ChEBI" id="CHEBI:16810"/>
        <dbReference type="ChEBI" id="CHEBI:29985"/>
        <dbReference type="ChEBI" id="CHEBI:35146"/>
        <dbReference type="ChEBI" id="CHEBI:58045"/>
        <dbReference type="EC" id="2.6.1.42"/>
    </reaction>
</comment>
<keyword evidence="7 11" id="KW-0100">Branched-chain amino acid biosynthesis</keyword>
<dbReference type="PROSITE" id="PS00770">
    <property type="entry name" value="AA_TRANSFER_CLASS_4"/>
    <property type="match status" value="1"/>
</dbReference>
<dbReference type="InterPro" id="IPR033939">
    <property type="entry name" value="BCAT_family"/>
</dbReference>
<dbReference type="FunFam" id="3.20.10.10:FF:000004">
    <property type="entry name" value="Branched-chain-amino-acid aminotransferase"/>
    <property type="match status" value="1"/>
</dbReference>
<keyword evidence="4 11" id="KW-0028">Amino-acid biosynthesis</keyword>
<evidence type="ECO:0000256" key="3">
    <source>
        <dbReference type="ARBA" id="ARBA00022576"/>
    </source>
</evidence>
<dbReference type="GO" id="GO:0052656">
    <property type="term" value="F:L-isoleucine-2-oxoglutarate transaminase activity"/>
    <property type="evidence" value="ECO:0007669"/>
    <property type="project" value="RHEA"/>
</dbReference>
<evidence type="ECO:0000256" key="2">
    <source>
        <dbReference type="ARBA" id="ARBA00009320"/>
    </source>
</evidence>